<dbReference type="InterPro" id="IPR052097">
    <property type="entry name" value="SET-MYND_domain_protein"/>
</dbReference>
<dbReference type="InterPro" id="IPR002893">
    <property type="entry name" value="Znf_MYND"/>
</dbReference>
<evidence type="ECO:0000256" key="4">
    <source>
        <dbReference type="ARBA" id="ARBA00022603"/>
    </source>
</evidence>
<reference evidence="19" key="1">
    <citation type="submission" date="2025-08" db="UniProtKB">
        <authorList>
            <consortium name="Ensembl"/>
        </authorList>
    </citation>
    <scope>IDENTIFICATION</scope>
</reference>
<keyword evidence="7" id="KW-0479">Metal-binding</keyword>
<dbReference type="Ensembl" id="ENSANIT00000015667.1">
    <property type="protein sequence ID" value="ENSANIP00000015141.1"/>
    <property type="gene ID" value="ENSANIG00000010296.1"/>
</dbReference>
<comment type="catalytic activity">
    <reaction evidence="11">
        <text>L-lysyl-[protein] + S-adenosyl-L-methionine = N(6)-methyl-L-lysyl-[protein] + S-adenosyl-L-homocysteine + H(+)</text>
        <dbReference type="Rhea" id="RHEA:51736"/>
        <dbReference type="Rhea" id="RHEA-COMP:9752"/>
        <dbReference type="Rhea" id="RHEA-COMP:13053"/>
        <dbReference type="ChEBI" id="CHEBI:15378"/>
        <dbReference type="ChEBI" id="CHEBI:29969"/>
        <dbReference type="ChEBI" id="CHEBI:57856"/>
        <dbReference type="ChEBI" id="CHEBI:59789"/>
        <dbReference type="ChEBI" id="CHEBI:61929"/>
    </reaction>
</comment>
<dbReference type="Gene3D" id="2.170.270.10">
    <property type="entry name" value="SET domain"/>
    <property type="match status" value="2"/>
</dbReference>
<evidence type="ECO:0000256" key="13">
    <source>
        <dbReference type="ARBA" id="ARBA00093635"/>
    </source>
</evidence>
<dbReference type="AlphaFoldDB" id="A0A8B9MWZ3"/>
<dbReference type="CDD" id="cd10536">
    <property type="entry name" value="SET_SMYD4"/>
    <property type="match status" value="1"/>
</dbReference>
<keyword evidence="5" id="KW-0808">Transferase</keyword>
<evidence type="ECO:0000256" key="11">
    <source>
        <dbReference type="ARBA" id="ARBA00048985"/>
    </source>
</evidence>
<dbReference type="GO" id="GO:0032259">
    <property type="term" value="P:methylation"/>
    <property type="evidence" value="ECO:0007669"/>
    <property type="project" value="UniProtKB-KW"/>
</dbReference>
<dbReference type="PANTHER" id="PTHR46165:SF2">
    <property type="entry name" value="SET AND MYND DOMAIN-CONTAINING PROTEIN 4"/>
    <property type="match status" value="1"/>
</dbReference>
<dbReference type="InterPro" id="IPR044421">
    <property type="entry name" value="SMYD4_SET"/>
</dbReference>
<organism evidence="19 20">
    <name type="scientific">Accipiter nisus</name>
    <name type="common">Eurasian sparrowhawk</name>
    <dbReference type="NCBI Taxonomy" id="211598"/>
    <lineage>
        <taxon>Eukaryota</taxon>
        <taxon>Metazoa</taxon>
        <taxon>Chordata</taxon>
        <taxon>Craniata</taxon>
        <taxon>Vertebrata</taxon>
        <taxon>Euteleostomi</taxon>
        <taxon>Archelosauria</taxon>
        <taxon>Archosauria</taxon>
        <taxon>Dinosauria</taxon>
        <taxon>Saurischia</taxon>
        <taxon>Theropoda</taxon>
        <taxon>Coelurosauria</taxon>
        <taxon>Aves</taxon>
        <taxon>Neognathae</taxon>
        <taxon>Neoaves</taxon>
        <taxon>Telluraves</taxon>
        <taxon>Accipitrimorphae</taxon>
        <taxon>Accipitriformes</taxon>
        <taxon>Accipitridae</taxon>
        <taxon>Accipitrinae</taxon>
        <taxon>Accipiter</taxon>
    </lineage>
</organism>
<feature type="coiled-coil region" evidence="16">
    <location>
        <begin position="583"/>
        <end position="610"/>
    </location>
</feature>
<dbReference type="SUPFAM" id="SSF144232">
    <property type="entry name" value="HIT/MYND zinc finger-like"/>
    <property type="match status" value="1"/>
</dbReference>
<evidence type="ECO:0000256" key="3">
    <source>
        <dbReference type="ARBA" id="ARBA00022490"/>
    </source>
</evidence>
<protein>
    <recommendedName>
        <fullName evidence="13">Protein-lysine N-methyltransferase SMYD4</fullName>
    </recommendedName>
    <alternativeName>
        <fullName evidence="14">SET and MYND domain-containing protein 4</fullName>
    </alternativeName>
</protein>
<evidence type="ECO:0000256" key="12">
    <source>
        <dbReference type="ARBA" id="ARBA00093423"/>
    </source>
</evidence>
<keyword evidence="8 15" id="KW-0863">Zinc-finger</keyword>
<dbReference type="GO" id="GO:0005737">
    <property type="term" value="C:cytoplasm"/>
    <property type="evidence" value="ECO:0007669"/>
    <property type="project" value="UniProtKB-SubCell"/>
</dbReference>
<dbReference type="GO" id="GO:0005634">
    <property type="term" value="C:nucleus"/>
    <property type="evidence" value="ECO:0007669"/>
    <property type="project" value="UniProtKB-SubCell"/>
</dbReference>
<evidence type="ECO:0000313" key="20">
    <source>
        <dbReference type="Proteomes" id="UP000694541"/>
    </source>
</evidence>
<dbReference type="PROSITE" id="PS01360">
    <property type="entry name" value="ZF_MYND_1"/>
    <property type="match status" value="1"/>
</dbReference>
<dbReference type="GO" id="GO:0007507">
    <property type="term" value="P:heart development"/>
    <property type="evidence" value="ECO:0007669"/>
    <property type="project" value="TreeGrafter"/>
</dbReference>
<dbReference type="InterPro" id="IPR011990">
    <property type="entry name" value="TPR-like_helical_dom_sf"/>
</dbReference>
<evidence type="ECO:0000256" key="8">
    <source>
        <dbReference type="ARBA" id="ARBA00022771"/>
    </source>
</evidence>
<evidence type="ECO:0000313" key="19">
    <source>
        <dbReference type="Ensembl" id="ENSANIP00000015141.1"/>
    </source>
</evidence>
<feature type="domain" description="MYND-type" evidence="18">
    <location>
        <begin position="295"/>
        <end position="334"/>
    </location>
</feature>
<keyword evidence="4" id="KW-0489">Methyltransferase</keyword>
<dbReference type="Gene3D" id="6.10.140.2220">
    <property type="match status" value="1"/>
</dbReference>
<evidence type="ECO:0000256" key="14">
    <source>
        <dbReference type="ARBA" id="ARBA00093680"/>
    </source>
</evidence>
<evidence type="ECO:0000259" key="18">
    <source>
        <dbReference type="PROSITE" id="PS50865"/>
    </source>
</evidence>
<keyword evidence="20" id="KW-1185">Reference proteome</keyword>
<reference evidence="19" key="2">
    <citation type="submission" date="2025-09" db="UniProtKB">
        <authorList>
            <consortium name="Ensembl"/>
        </authorList>
    </citation>
    <scope>IDENTIFICATION</scope>
</reference>
<sequence>MALPVEEWRLYAARCWAALEPALRERLAAASLHDTLRLGCGLLRPEAAAVLRRLCRRAPAGKEPAAARFYREEGNRLFGRRHYGTAVRLYSQAASHEPPGSPEVSVCFANRSAALFHLRRFEVCLEDIARAESHGYPDRLLPKVLLRKAECLLCLGRLQDAADTLSVVENKIAMDGIMTSPTHQTLLKKLSQLKIKIHEKENCPEPARETCADIQRKSEIWEENDSISGASSSLSLNFDRERGRHLVASQDILPGQSLLKEEAFVSVLCPGESRLLQDSSETVWDTRVTNADLYCHRCLRQLLASVPCCGCSYAKYCSQSCADMAWEQYHRTECSLGALLLTLGVFCHVALRTVLLAGFAEVSRLVEWSHDDDKDLHNPEARCKRLSEAPDTRAGTRSIPGCNDNGQYQSSYQAVFNLLPHAEKHSPEHKFLCMLSVVAVCKQLQEAGLEAAVLNQESSEKWSKPKTCEETSGELSPELKTMAEAMLRHMLQLQCNAQAITVMQESGSGDSAVVNKKPVRLATAFFPVLSLLNHSCCPNISVSFSGTAATVRASQPIPSGQEIFHCYEMLCCSNEACAISVSRESLSHRLQDLQQQIKKALELLRDRKADQAIKMLLKCQMDAGNFLSPGHLLMGEMEDHLAQVYATLGKWQEAARHLERSIEIVEMHHGPSSVEMGHELFKLAQILFNGFAVSEALSTIQRAEEILSVHCGPQSTQIQELQEMKTCLSELPRSILQRT</sequence>
<dbReference type="Pfam" id="PF00856">
    <property type="entry name" value="SET"/>
    <property type="match status" value="1"/>
</dbReference>
<keyword evidence="9" id="KW-0862">Zinc</keyword>
<evidence type="ECO:0000256" key="1">
    <source>
        <dbReference type="ARBA" id="ARBA00004123"/>
    </source>
</evidence>
<keyword evidence="10" id="KW-0539">Nucleus</keyword>
<proteinExistence type="predicted"/>
<evidence type="ECO:0000256" key="2">
    <source>
        <dbReference type="ARBA" id="ARBA00004496"/>
    </source>
</evidence>
<dbReference type="Pfam" id="PF01753">
    <property type="entry name" value="zf-MYND"/>
    <property type="match status" value="1"/>
</dbReference>
<dbReference type="SUPFAM" id="SSF48452">
    <property type="entry name" value="TPR-like"/>
    <property type="match status" value="2"/>
</dbReference>
<evidence type="ECO:0000256" key="6">
    <source>
        <dbReference type="ARBA" id="ARBA00022691"/>
    </source>
</evidence>
<keyword evidence="6" id="KW-0949">S-adenosyl-L-methionine</keyword>
<feature type="domain" description="SET" evidence="17">
    <location>
        <begin position="232"/>
        <end position="568"/>
    </location>
</feature>
<dbReference type="SUPFAM" id="SSF82199">
    <property type="entry name" value="SET domain"/>
    <property type="match status" value="1"/>
</dbReference>
<dbReference type="Proteomes" id="UP000694541">
    <property type="component" value="Unplaced"/>
</dbReference>
<dbReference type="InterPro" id="IPR046341">
    <property type="entry name" value="SET_dom_sf"/>
</dbReference>
<comment type="function">
    <text evidence="12">Protein-lysine N-methyltransferase. Monomethylates PRMT5, modulating its transcriptional activity. May also act as a histone methyltransferase. Plays a critical role in cardiac development. Acts as a key epigenetic regulator of gene expression during cardiac development via its dual activities as a methyltransferase and negative regulator of HDAC1.</text>
</comment>
<evidence type="ECO:0000256" key="15">
    <source>
        <dbReference type="PROSITE-ProRule" id="PRU00134"/>
    </source>
</evidence>
<dbReference type="InterPro" id="IPR001214">
    <property type="entry name" value="SET_dom"/>
</dbReference>
<dbReference type="PROSITE" id="PS50865">
    <property type="entry name" value="ZF_MYND_2"/>
    <property type="match status" value="1"/>
</dbReference>
<evidence type="ECO:0000256" key="5">
    <source>
        <dbReference type="ARBA" id="ARBA00022679"/>
    </source>
</evidence>
<evidence type="ECO:0000256" key="10">
    <source>
        <dbReference type="ARBA" id="ARBA00023242"/>
    </source>
</evidence>
<comment type="subcellular location">
    <subcellularLocation>
        <location evidence="2">Cytoplasm</location>
    </subcellularLocation>
    <subcellularLocation>
        <location evidence="1">Nucleus</location>
    </subcellularLocation>
</comment>
<evidence type="ECO:0000256" key="9">
    <source>
        <dbReference type="ARBA" id="ARBA00022833"/>
    </source>
</evidence>
<evidence type="ECO:0000256" key="7">
    <source>
        <dbReference type="ARBA" id="ARBA00022723"/>
    </source>
</evidence>
<accession>A0A8B9MWZ3</accession>
<keyword evidence="3" id="KW-0963">Cytoplasm</keyword>
<keyword evidence="16" id="KW-0175">Coiled coil</keyword>
<evidence type="ECO:0000256" key="16">
    <source>
        <dbReference type="SAM" id="Coils"/>
    </source>
</evidence>
<dbReference type="Gene3D" id="1.25.40.10">
    <property type="entry name" value="Tetratricopeptide repeat domain"/>
    <property type="match status" value="2"/>
</dbReference>
<dbReference type="GO" id="GO:0042826">
    <property type="term" value="F:histone deacetylase binding"/>
    <property type="evidence" value="ECO:0007669"/>
    <property type="project" value="TreeGrafter"/>
</dbReference>
<dbReference type="GO" id="GO:0008270">
    <property type="term" value="F:zinc ion binding"/>
    <property type="evidence" value="ECO:0007669"/>
    <property type="project" value="UniProtKB-KW"/>
</dbReference>
<dbReference type="GO" id="GO:0008168">
    <property type="term" value="F:methyltransferase activity"/>
    <property type="evidence" value="ECO:0007669"/>
    <property type="project" value="UniProtKB-KW"/>
</dbReference>
<dbReference type="PANTHER" id="PTHR46165">
    <property type="entry name" value="SET AND MYND DOMAIN-CONTAINING PROTEIN 4"/>
    <property type="match status" value="1"/>
</dbReference>
<evidence type="ECO:0000259" key="17">
    <source>
        <dbReference type="PROSITE" id="PS50280"/>
    </source>
</evidence>
<dbReference type="PROSITE" id="PS50280">
    <property type="entry name" value="SET"/>
    <property type="match status" value="1"/>
</dbReference>
<name>A0A8B9MWZ3_9AVES</name>